<evidence type="ECO:0000313" key="2">
    <source>
        <dbReference type="EMBL" id="TKR29482.1"/>
    </source>
</evidence>
<evidence type="ECO:0000313" key="3">
    <source>
        <dbReference type="Proteomes" id="UP000308707"/>
    </source>
</evidence>
<sequence>MKFEALKRRVAKREQVLEGRLLKTREHWQDFSTTWRESWTPLRIVMAGLISGFVVGRSDPMRALGKLGAFGGGGAKVLQTITALSGLFASVQASTAADEAEHAADKADQTAEAAQAPQAAAAPAPPVRQEQMAWPPEPVAPRPAEAATELSER</sequence>
<dbReference type="OrthoDB" id="6027991at2"/>
<name>A0A4U5JIX4_9GAMM</name>
<comment type="caution">
    <text evidence="2">The sequence shown here is derived from an EMBL/GenBank/DDBJ whole genome shotgun (WGS) entry which is preliminary data.</text>
</comment>
<dbReference type="Proteomes" id="UP000308707">
    <property type="component" value="Unassembled WGS sequence"/>
</dbReference>
<feature type="compositionally biased region" description="Low complexity" evidence="1">
    <location>
        <begin position="142"/>
        <end position="153"/>
    </location>
</feature>
<dbReference type="AlphaFoldDB" id="A0A4U5JIX4"/>
<feature type="compositionally biased region" description="Low complexity" evidence="1">
    <location>
        <begin position="110"/>
        <end position="122"/>
    </location>
</feature>
<proteinExistence type="predicted"/>
<organism evidence="2 3">
    <name type="scientific">Luteimonas gilva</name>
    <dbReference type="NCBI Taxonomy" id="2572684"/>
    <lineage>
        <taxon>Bacteria</taxon>
        <taxon>Pseudomonadati</taxon>
        <taxon>Pseudomonadota</taxon>
        <taxon>Gammaproteobacteria</taxon>
        <taxon>Lysobacterales</taxon>
        <taxon>Lysobacteraceae</taxon>
        <taxon>Luteimonas</taxon>
    </lineage>
</organism>
<feature type="region of interest" description="Disordered" evidence="1">
    <location>
        <begin position="99"/>
        <end position="153"/>
    </location>
</feature>
<accession>A0A4U5JIX4</accession>
<reference evidence="2 3" key="1">
    <citation type="submission" date="2019-04" db="EMBL/GenBank/DDBJ databases">
        <title>Reference strain of H23.</title>
        <authorList>
            <person name="Luo X."/>
        </authorList>
    </citation>
    <scope>NUCLEOTIDE SEQUENCE [LARGE SCALE GENOMIC DNA]</scope>
    <source>
        <strain evidence="2 3">H23</strain>
    </source>
</reference>
<evidence type="ECO:0000256" key="1">
    <source>
        <dbReference type="SAM" id="MobiDB-lite"/>
    </source>
</evidence>
<dbReference type="EMBL" id="SZUA01000003">
    <property type="protein sequence ID" value="TKR29482.1"/>
    <property type="molecule type" value="Genomic_DNA"/>
</dbReference>
<evidence type="ECO:0008006" key="4">
    <source>
        <dbReference type="Google" id="ProtNLM"/>
    </source>
</evidence>
<keyword evidence="3" id="KW-1185">Reference proteome</keyword>
<gene>
    <name evidence="2" type="ORF">FCE95_15165</name>
</gene>
<protein>
    <recommendedName>
        <fullName evidence="4">Protein sip-5</fullName>
    </recommendedName>
</protein>
<dbReference type="RefSeq" id="WP_137267884.1">
    <property type="nucleotide sequence ID" value="NZ_SZUA01000003.1"/>
</dbReference>
<feature type="compositionally biased region" description="Basic and acidic residues" evidence="1">
    <location>
        <begin position="99"/>
        <end position="109"/>
    </location>
</feature>